<accession>A0A5B7H584</accession>
<dbReference type="AlphaFoldDB" id="A0A5B7H584"/>
<keyword evidence="2" id="KW-1185">Reference proteome</keyword>
<comment type="caution">
    <text evidence="1">The sequence shown here is derived from an EMBL/GenBank/DDBJ whole genome shotgun (WGS) entry which is preliminary data.</text>
</comment>
<protein>
    <submittedName>
        <fullName evidence="1">Uncharacterized protein</fullName>
    </submittedName>
</protein>
<evidence type="ECO:0000313" key="2">
    <source>
        <dbReference type="Proteomes" id="UP000324222"/>
    </source>
</evidence>
<evidence type="ECO:0000313" key="1">
    <source>
        <dbReference type="EMBL" id="MPC64999.1"/>
    </source>
</evidence>
<proteinExistence type="predicted"/>
<reference evidence="1 2" key="1">
    <citation type="submission" date="2019-05" db="EMBL/GenBank/DDBJ databases">
        <title>Another draft genome of Portunus trituberculatus and its Hox gene families provides insights of decapod evolution.</title>
        <authorList>
            <person name="Jeong J.-H."/>
            <person name="Song I."/>
            <person name="Kim S."/>
            <person name="Choi T."/>
            <person name="Kim D."/>
            <person name="Ryu S."/>
            <person name="Kim W."/>
        </authorList>
    </citation>
    <scope>NUCLEOTIDE SEQUENCE [LARGE SCALE GENOMIC DNA]</scope>
    <source>
        <tissue evidence="1">Muscle</tissue>
    </source>
</reference>
<name>A0A5B7H584_PORTR</name>
<sequence length="59" mass="6375">MIPNKRARSEAKKIRSHRSHAAVFSSCAPGIWRRSDSRPCIVKQAVSRGEGDGKGGVQG</sequence>
<organism evidence="1 2">
    <name type="scientific">Portunus trituberculatus</name>
    <name type="common">Swimming crab</name>
    <name type="synonym">Neptunus trituberculatus</name>
    <dbReference type="NCBI Taxonomy" id="210409"/>
    <lineage>
        <taxon>Eukaryota</taxon>
        <taxon>Metazoa</taxon>
        <taxon>Ecdysozoa</taxon>
        <taxon>Arthropoda</taxon>
        <taxon>Crustacea</taxon>
        <taxon>Multicrustacea</taxon>
        <taxon>Malacostraca</taxon>
        <taxon>Eumalacostraca</taxon>
        <taxon>Eucarida</taxon>
        <taxon>Decapoda</taxon>
        <taxon>Pleocyemata</taxon>
        <taxon>Brachyura</taxon>
        <taxon>Eubrachyura</taxon>
        <taxon>Portunoidea</taxon>
        <taxon>Portunidae</taxon>
        <taxon>Portuninae</taxon>
        <taxon>Portunus</taxon>
    </lineage>
</organism>
<dbReference type="Proteomes" id="UP000324222">
    <property type="component" value="Unassembled WGS sequence"/>
</dbReference>
<dbReference type="EMBL" id="VSRR010022806">
    <property type="protein sequence ID" value="MPC64999.1"/>
    <property type="molecule type" value="Genomic_DNA"/>
</dbReference>
<gene>
    <name evidence="1" type="ORF">E2C01_059122</name>
</gene>